<feature type="region of interest" description="Disordered" evidence="3">
    <location>
        <begin position="123"/>
        <end position="144"/>
    </location>
</feature>
<dbReference type="SMART" id="SM00066">
    <property type="entry name" value="GAL4"/>
    <property type="match status" value="1"/>
</dbReference>
<evidence type="ECO:0000313" key="6">
    <source>
        <dbReference type="Proteomes" id="UP000541558"/>
    </source>
</evidence>
<dbReference type="GO" id="GO:0005634">
    <property type="term" value="C:nucleus"/>
    <property type="evidence" value="ECO:0007669"/>
    <property type="project" value="UniProtKB-SubCell"/>
</dbReference>
<dbReference type="Proteomes" id="UP000541558">
    <property type="component" value="Unassembled WGS sequence"/>
</dbReference>
<comment type="subcellular location">
    <subcellularLocation>
        <location evidence="1">Nucleus</location>
    </subcellularLocation>
</comment>
<dbReference type="PROSITE" id="PS50048">
    <property type="entry name" value="ZN2_CY6_FUNGAL_2"/>
    <property type="match status" value="1"/>
</dbReference>
<gene>
    <name evidence="5" type="ORF">D9611_001429</name>
</gene>
<dbReference type="PANTHER" id="PTHR37534:SF20">
    <property type="entry name" value="PRO1A C6 ZINK-FINGER PROTEIN"/>
    <property type="match status" value="1"/>
</dbReference>
<proteinExistence type="predicted"/>
<feature type="compositionally biased region" description="Polar residues" evidence="3">
    <location>
        <begin position="123"/>
        <end position="137"/>
    </location>
</feature>
<dbReference type="Pfam" id="PF11951">
    <property type="entry name" value="Fungal_trans_2"/>
    <property type="match status" value="1"/>
</dbReference>
<organism evidence="5 6">
    <name type="scientific">Ephemerocybe angulata</name>
    <dbReference type="NCBI Taxonomy" id="980116"/>
    <lineage>
        <taxon>Eukaryota</taxon>
        <taxon>Fungi</taxon>
        <taxon>Dikarya</taxon>
        <taxon>Basidiomycota</taxon>
        <taxon>Agaricomycotina</taxon>
        <taxon>Agaricomycetes</taxon>
        <taxon>Agaricomycetidae</taxon>
        <taxon>Agaricales</taxon>
        <taxon>Agaricineae</taxon>
        <taxon>Psathyrellaceae</taxon>
        <taxon>Ephemerocybe</taxon>
    </lineage>
</organism>
<keyword evidence="6" id="KW-1185">Reference proteome</keyword>
<evidence type="ECO:0000256" key="3">
    <source>
        <dbReference type="SAM" id="MobiDB-lite"/>
    </source>
</evidence>
<evidence type="ECO:0000313" key="5">
    <source>
        <dbReference type="EMBL" id="KAF5342377.1"/>
    </source>
</evidence>
<keyword evidence="2" id="KW-0539">Nucleus</keyword>
<dbReference type="InterPro" id="IPR036864">
    <property type="entry name" value="Zn2-C6_fun-type_DNA-bd_sf"/>
</dbReference>
<name>A0A8H5CII5_9AGAR</name>
<feature type="compositionally biased region" description="Basic residues" evidence="3">
    <location>
        <begin position="198"/>
        <end position="216"/>
    </location>
</feature>
<dbReference type="OrthoDB" id="5419315at2759"/>
<dbReference type="InterPro" id="IPR021858">
    <property type="entry name" value="Fun_TF"/>
</dbReference>
<feature type="domain" description="Zn(2)-C6 fungal-type" evidence="4">
    <location>
        <begin position="27"/>
        <end position="58"/>
    </location>
</feature>
<sequence length="687" mass="77278">MPAAPKISQSKKAAAAKAKGAVRAKTGCYTCRIRRKKCDEERTDRDTCKTCDRLRLECLGFGAKRPEWLRENRNVVALREQIKVFLASQGLIKGHSGTGPRPADSGPQILRLSAAGEALQAAYNNHHSSDSESPPTRSLSLSDDDDRHRILTSSIRDQPADVEPAWFGPGGMNGYGNISVGLRSDSPYSNSSVYDDHHHHHQHPHHQHTHQQHHHLSANPYTLSSSSLSLDESLISPAIQSRFGRLYTEPITGFDLDVIASALPTDSRDPPFVLYQAPITYVPQGLVDDSVRTYVLRIAEIQYLLGDRTTLPTMIWESCQTHNNSQKALSLLTSIYYRRQQHPNQAVLANSEMHTQLRSLLDELGKGNFDDPDDAIAALHGVSMFLFDGGQGAWLQFLQLATEYVKKVLHSQAYGNPKDALLYASWKDAFIVKTSIWFDVLASITTGRPPHFLDEVRAMFNPNFPSVYDPSFDSSPQCSMMSPMGCENRIVWALAEVSALASWKDTEKAKKRLNIMELVQKATEIETYLYQKPFEPSMEPSEEKELEHIRYFASEIFRNATRLFLATVVNDDYPQVRKIQEIVDEVVLCFRNLFQQPGLDAYTVSRSVVRSTVFAIYISGAMSTNRTHREELLDHLDRESNGRNGEGVGNCASIRKMLEDVWKTVGANPSEPVPWRQILKEREILLV</sequence>
<reference evidence="5 6" key="1">
    <citation type="journal article" date="2020" name="ISME J.">
        <title>Uncovering the hidden diversity of litter-decomposition mechanisms in mushroom-forming fungi.</title>
        <authorList>
            <person name="Floudas D."/>
            <person name="Bentzer J."/>
            <person name="Ahren D."/>
            <person name="Johansson T."/>
            <person name="Persson P."/>
            <person name="Tunlid A."/>
        </authorList>
    </citation>
    <scope>NUCLEOTIDE SEQUENCE [LARGE SCALE GENOMIC DNA]</scope>
    <source>
        <strain evidence="5 6">CBS 175.51</strain>
    </source>
</reference>
<comment type="caution">
    <text evidence="5">The sequence shown here is derived from an EMBL/GenBank/DDBJ whole genome shotgun (WGS) entry which is preliminary data.</text>
</comment>
<feature type="region of interest" description="Disordered" evidence="3">
    <location>
        <begin position="186"/>
        <end position="222"/>
    </location>
</feature>
<dbReference type="InterPro" id="IPR001138">
    <property type="entry name" value="Zn2Cys6_DnaBD"/>
</dbReference>
<dbReference type="GO" id="GO:0000981">
    <property type="term" value="F:DNA-binding transcription factor activity, RNA polymerase II-specific"/>
    <property type="evidence" value="ECO:0007669"/>
    <property type="project" value="InterPro"/>
</dbReference>
<accession>A0A8H5CII5</accession>
<evidence type="ECO:0000256" key="1">
    <source>
        <dbReference type="ARBA" id="ARBA00004123"/>
    </source>
</evidence>
<dbReference type="CDD" id="cd00067">
    <property type="entry name" value="GAL4"/>
    <property type="match status" value="1"/>
</dbReference>
<evidence type="ECO:0000256" key="2">
    <source>
        <dbReference type="ARBA" id="ARBA00023242"/>
    </source>
</evidence>
<dbReference type="PROSITE" id="PS00463">
    <property type="entry name" value="ZN2_CY6_FUNGAL_1"/>
    <property type="match status" value="1"/>
</dbReference>
<dbReference type="EMBL" id="JAACJK010000001">
    <property type="protein sequence ID" value="KAF5342377.1"/>
    <property type="molecule type" value="Genomic_DNA"/>
</dbReference>
<evidence type="ECO:0000259" key="4">
    <source>
        <dbReference type="PROSITE" id="PS50048"/>
    </source>
</evidence>
<dbReference type="GO" id="GO:0008270">
    <property type="term" value="F:zinc ion binding"/>
    <property type="evidence" value="ECO:0007669"/>
    <property type="project" value="InterPro"/>
</dbReference>
<dbReference type="AlphaFoldDB" id="A0A8H5CII5"/>
<dbReference type="SUPFAM" id="SSF57701">
    <property type="entry name" value="Zn2/Cys6 DNA-binding domain"/>
    <property type="match status" value="1"/>
</dbReference>
<dbReference type="PANTHER" id="PTHR37534">
    <property type="entry name" value="TRANSCRIPTIONAL ACTIVATOR PROTEIN UGA3"/>
    <property type="match status" value="1"/>
</dbReference>
<protein>
    <recommendedName>
        <fullName evidence="4">Zn(2)-C6 fungal-type domain-containing protein</fullName>
    </recommendedName>
</protein>